<sequence length="130" mass="13903">MTADRCIILTAFLCVTLITVQLTSAGGGHHGHGHNGHGHHHGHGHPHGGGVDRTQCNQAQQLFNQWWPQSQLSSAFQTVCAQFGATQAWALLQNQLGVPVTGTLDQTTFQALLNNANHALLAQQLLLSMG</sequence>
<keyword evidence="2" id="KW-0732">Signal</keyword>
<organism evidence="4 5">
    <name type="scientific">Adineta ricciae</name>
    <name type="common">Rotifer</name>
    <dbReference type="NCBI Taxonomy" id="249248"/>
    <lineage>
        <taxon>Eukaryota</taxon>
        <taxon>Metazoa</taxon>
        <taxon>Spiralia</taxon>
        <taxon>Gnathifera</taxon>
        <taxon>Rotifera</taxon>
        <taxon>Eurotatoria</taxon>
        <taxon>Bdelloidea</taxon>
        <taxon>Adinetida</taxon>
        <taxon>Adinetidae</taxon>
        <taxon>Adineta</taxon>
    </lineage>
</organism>
<evidence type="ECO:0000313" key="4">
    <source>
        <dbReference type="EMBL" id="CAF0953369.1"/>
    </source>
</evidence>
<feature type="chain" id="PRO_5036224135" evidence="2">
    <location>
        <begin position="26"/>
        <end position="130"/>
    </location>
</feature>
<evidence type="ECO:0000313" key="5">
    <source>
        <dbReference type="Proteomes" id="UP000663828"/>
    </source>
</evidence>
<dbReference type="EMBL" id="CAJNOR010000581">
    <property type="protein sequence ID" value="CAF0953369.1"/>
    <property type="molecule type" value="Genomic_DNA"/>
</dbReference>
<dbReference type="EMBL" id="CAJNOJ010000003">
    <property type="protein sequence ID" value="CAF0734766.1"/>
    <property type="molecule type" value="Genomic_DNA"/>
</dbReference>
<feature type="region of interest" description="Disordered" evidence="1">
    <location>
        <begin position="26"/>
        <end position="53"/>
    </location>
</feature>
<dbReference type="OrthoDB" id="10064969at2759"/>
<accession>A0A814DB99</accession>
<evidence type="ECO:0000313" key="3">
    <source>
        <dbReference type="EMBL" id="CAF0734766.1"/>
    </source>
</evidence>
<name>A0A814DB99_ADIRI</name>
<dbReference type="Proteomes" id="UP000663852">
    <property type="component" value="Unassembled WGS sequence"/>
</dbReference>
<gene>
    <name evidence="3" type="ORF">EDS130_LOCUS1360</name>
    <name evidence="4" type="ORF">XAT740_LOCUS10789</name>
</gene>
<dbReference type="AlphaFoldDB" id="A0A814DB99"/>
<dbReference type="Proteomes" id="UP000663828">
    <property type="component" value="Unassembled WGS sequence"/>
</dbReference>
<proteinExistence type="predicted"/>
<evidence type="ECO:0000256" key="2">
    <source>
        <dbReference type="SAM" id="SignalP"/>
    </source>
</evidence>
<protein>
    <submittedName>
        <fullName evidence="4">Uncharacterized protein</fullName>
    </submittedName>
</protein>
<evidence type="ECO:0000256" key="1">
    <source>
        <dbReference type="SAM" id="MobiDB-lite"/>
    </source>
</evidence>
<feature type="compositionally biased region" description="Basic residues" evidence="1">
    <location>
        <begin position="29"/>
        <end position="46"/>
    </location>
</feature>
<comment type="caution">
    <text evidence="4">The sequence shown here is derived from an EMBL/GenBank/DDBJ whole genome shotgun (WGS) entry which is preliminary data.</text>
</comment>
<feature type="signal peptide" evidence="2">
    <location>
        <begin position="1"/>
        <end position="25"/>
    </location>
</feature>
<reference evidence="4" key="1">
    <citation type="submission" date="2021-02" db="EMBL/GenBank/DDBJ databases">
        <authorList>
            <person name="Nowell W R."/>
        </authorList>
    </citation>
    <scope>NUCLEOTIDE SEQUENCE</scope>
</reference>
<keyword evidence="5" id="KW-1185">Reference proteome</keyword>